<accession>A0AA37TUI3</accession>
<dbReference type="PANTHER" id="PTHR33979:SF2">
    <property type="entry name" value="PEPTIDASE M50B-LIKE-DOMAIN-CONTAINING PROTEIN"/>
    <property type="match status" value="1"/>
</dbReference>
<dbReference type="RefSeq" id="WP_095499499.1">
    <property type="nucleotide sequence ID" value="NZ_BSPO01000003.1"/>
</dbReference>
<dbReference type="AlphaFoldDB" id="A0AA37TUI3"/>
<proteinExistence type="predicted"/>
<feature type="transmembrane region" description="Helical" evidence="1">
    <location>
        <begin position="97"/>
        <end position="115"/>
    </location>
</feature>
<feature type="transmembrane region" description="Helical" evidence="1">
    <location>
        <begin position="7"/>
        <end position="25"/>
    </location>
</feature>
<dbReference type="EMBL" id="BSPO01000003">
    <property type="protein sequence ID" value="GLS84747.1"/>
    <property type="molecule type" value="Genomic_DNA"/>
</dbReference>
<feature type="transmembrane region" description="Helical" evidence="1">
    <location>
        <begin position="69"/>
        <end position="91"/>
    </location>
</feature>
<keyword evidence="1" id="KW-0472">Membrane</keyword>
<dbReference type="PANTHER" id="PTHR33979">
    <property type="entry name" value="OS02G0221600 PROTEIN"/>
    <property type="match status" value="1"/>
</dbReference>
<sequence>MTKQIRFFSLLIAAIIITYVPIIGLPLNWLETYFHEISHALATVFTAGTVTSLHLYLNGSGLCFSQGGWSTLIAFSGYAGASLWGAAILVISAKPKFAKWVCSLILVLLVVSLLLWVRDLLTAIIVIGFVALFGFSMRFPSNRWLALAMQLVGMTVLLNAIKSPLYLLLTHKRGDAFMLSQLTYVPALVWIVMWFSISLVLLWYCWKQLTRS</sequence>
<keyword evidence="2" id="KW-0378">Hydrolase</keyword>
<keyword evidence="2" id="KW-0645">Protease</keyword>
<comment type="caution">
    <text evidence="2">The sequence shown here is derived from an EMBL/GenBank/DDBJ whole genome shotgun (WGS) entry which is preliminary data.</text>
</comment>
<gene>
    <name evidence="2" type="ORF">GCM10007894_27240</name>
</gene>
<evidence type="ECO:0000313" key="2">
    <source>
        <dbReference type="EMBL" id="GLS84747.1"/>
    </source>
</evidence>
<keyword evidence="1" id="KW-0812">Transmembrane</keyword>
<protein>
    <submittedName>
        <fullName evidence="2">Membrane zinc metalloprotease</fullName>
    </submittedName>
</protein>
<keyword evidence="1" id="KW-1133">Transmembrane helix</keyword>
<organism evidence="2 3">
    <name type="scientific">Paraferrimonas haliotis</name>
    <dbReference type="NCBI Taxonomy" id="2013866"/>
    <lineage>
        <taxon>Bacteria</taxon>
        <taxon>Pseudomonadati</taxon>
        <taxon>Pseudomonadota</taxon>
        <taxon>Gammaproteobacteria</taxon>
        <taxon>Alteromonadales</taxon>
        <taxon>Ferrimonadaceae</taxon>
        <taxon>Paraferrimonas</taxon>
    </lineage>
</organism>
<keyword evidence="3" id="KW-1185">Reference proteome</keyword>
<name>A0AA37TUI3_9GAMM</name>
<feature type="transmembrane region" description="Helical" evidence="1">
    <location>
        <begin position="120"/>
        <end position="137"/>
    </location>
</feature>
<feature type="transmembrane region" description="Helical" evidence="1">
    <location>
        <begin position="182"/>
        <end position="204"/>
    </location>
</feature>
<reference evidence="2 3" key="1">
    <citation type="journal article" date="2014" name="Int. J. Syst. Evol. Microbiol.">
        <title>Complete genome sequence of Corynebacterium casei LMG S-19264T (=DSM 44701T), isolated from a smear-ripened cheese.</title>
        <authorList>
            <consortium name="US DOE Joint Genome Institute (JGI-PGF)"/>
            <person name="Walter F."/>
            <person name="Albersmeier A."/>
            <person name="Kalinowski J."/>
            <person name="Ruckert C."/>
        </authorList>
    </citation>
    <scope>NUCLEOTIDE SEQUENCE [LARGE SCALE GENOMIC DNA]</scope>
    <source>
        <strain evidence="2 3">NBRC 112785</strain>
    </source>
</reference>
<dbReference type="GO" id="GO:0008237">
    <property type="term" value="F:metallopeptidase activity"/>
    <property type="evidence" value="ECO:0007669"/>
    <property type="project" value="UniProtKB-KW"/>
</dbReference>
<dbReference type="Pfam" id="PF13398">
    <property type="entry name" value="Peptidase_M50B"/>
    <property type="match status" value="1"/>
</dbReference>
<dbReference type="InterPro" id="IPR049500">
    <property type="entry name" value="Peptidase_M50B-like"/>
</dbReference>
<evidence type="ECO:0000256" key="1">
    <source>
        <dbReference type="SAM" id="Phobius"/>
    </source>
</evidence>
<keyword evidence="2" id="KW-0482">Metalloprotease</keyword>
<feature type="transmembrane region" description="Helical" evidence="1">
    <location>
        <begin position="143"/>
        <end position="161"/>
    </location>
</feature>
<evidence type="ECO:0000313" key="3">
    <source>
        <dbReference type="Proteomes" id="UP001157439"/>
    </source>
</evidence>
<dbReference type="Proteomes" id="UP001157439">
    <property type="component" value="Unassembled WGS sequence"/>
</dbReference>